<dbReference type="InterPro" id="IPR036259">
    <property type="entry name" value="MFS_trans_sf"/>
</dbReference>
<feature type="transmembrane region" description="Helical" evidence="2">
    <location>
        <begin position="424"/>
        <end position="446"/>
    </location>
</feature>
<organism evidence="3">
    <name type="scientific">Phallusia mammillata</name>
    <dbReference type="NCBI Taxonomy" id="59560"/>
    <lineage>
        <taxon>Eukaryota</taxon>
        <taxon>Metazoa</taxon>
        <taxon>Chordata</taxon>
        <taxon>Tunicata</taxon>
        <taxon>Ascidiacea</taxon>
        <taxon>Phlebobranchia</taxon>
        <taxon>Ascidiidae</taxon>
        <taxon>Phallusia</taxon>
    </lineage>
</organism>
<feature type="transmembrane region" description="Helical" evidence="2">
    <location>
        <begin position="72"/>
        <end position="91"/>
    </location>
</feature>
<protein>
    <submittedName>
        <fullName evidence="3">Uncharacterized protein LOC100182912</fullName>
    </submittedName>
</protein>
<evidence type="ECO:0000313" key="3">
    <source>
        <dbReference type="EMBL" id="CAB3262764.1"/>
    </source>
</evidence>
<proteinExistence type="evidence at transcript level"/>
<keyword evidence="2" id="KW-1133">Transmembrane helix</keyword>
<reference evidence="3" key="1">
    <citation type="submission" date="2020-04" db="EMBL/GenBank/DDBJ databases">
        <authorList>
            <person name="Neveu A P."/>
        </authorList>
    </citation>
    <scope>NUCLEOTIDE SEQUENCE</scope>
    <source>
        <tissue evidence="3">Whole embryo</tissue>
    </source>
</reference>
<gene>
    <name evidence="3" type="primary">LOC100182912</name>
</gene>
<evidence type="ECO:0000256" key="2">
    <source>
        <dbReference type="SAM" id="Phobius"/>
    </source>
</evidence>
<feature type="transmembrane region" description="Helical" evidence="2">
    <location>
        <begin position="124"/>
        <end position="144"/>
    </location>
</feature>
<sequence length="673" mass="73250">MEVQTTKKVTNYGSQDNQDSKPVETREAPDGGFGWLVVLCCFVIEGYVFGTMRCFSVFFNPFQEEFKTTSNSVSWIPSICLATLHSSGLIASQMSKRLGARTVVMVGGLLTFTGFFAASFAENIIFVYLGIGLASGLGFGLLYIPSNVIVGQYFNKRKSLAFCIISTGGPVASFVFAPLFQVLVDRYSLNTVLKIIACILSTATLCGIAMTPPKKVESRPDDVMDSVFEEQEPELADSLKLKCSLETIQEVEVSSLTTTLDEQISDDTNEITKNKTRPTSIKCKRFHSFGGVDTVPLIAKSKRHDPKAEIWTRNVFLQPATAKKRVSFNTTGSSKEHLRICNVISASVPDQISVHRTSARKSNATETSEEDFIQGENGLQWGLLTQSPFLIYCLVGLCIGAGAFTPNVFLVPLVVSRGYVSLDAAILVSIMSGVSIISSLASGWIIALSSVLLLYYDVASLFLLGLSCLLCPFATTYYQLVIFCVCFGLFLGAVMALPFSVLCEIVGTDCLFSGFAFFMMVTSVAVLITPPVAGWLVDVTGSYDAIFYLSGVALILASLGVLFITLCSEASVEEIEEETNKDSQNVKEGLNATTSFSAANLVTTGDGGQGTIIAQIEKQKATENQNILDQSKRQRIRRQSVLLTRNNRSNRRDTELAAVPEIVPTIIRRKSLI</sequence>
<dbReference type="EMBL" id="LR786902">
    <property type="protein sequence ID" value="CAB3262764.1"/>
    <property type="molecule type" value="mRNA"/>
</dbReference>
<feature type="transmembrane region" description="Helical" evidence="2">
    <location>
        <begin position="480"/>
        <end position="503"/>
    </location>
</feature>
<dbReference type="InterPro" id="IPR050327">
    <property type="entry name" value="Proton-linked_MCT"/>
</dbReference>
<feature type="transmembrane region" description="Helical" evidence="2">
    <location>
        <begin position="453"/>
        <end position="474"/>
    </location>
</feature>
<dbReference type="InterPro" id="IPR011701">
    <property type="entry name" value="MFS"/>
</dbReference>
<feature type="transmembrane region" description="Helical" evidence="2">
    <location>
        <begin position="510"/>
        <end position="533"/>
    </location>
</feature>
<keyword evidence="2" id="KW-0812">Transmembrane</keyword>
<dbReference type="PANTHER" id="PTHR11360">
    <property type="entry name" value="MONOCARBOXYLATE TRANSPORTER"/>
    <property type="match status" value="1"/>
</dbReference>
<dbReference type="AlphaFoldDB" id="A0A6F9DH20"/>
<feature type="transmembrane region" description="Helical" evidence="2">
    <location>
        <begin position="160"/>
        <end position="180"/>
    </location>
</feature>
<feature type="transmembrane region" description="Helical" evidence="2">
    <location>
        <begin position="545"/>
        <end position="566"/>
    </location>
</feature>
<dbReference type="GO" id="GO:0008028">
    <property type="term" value="F:monocarboxylic acid transmembrane transporter activity"/>
    <property type="evidence" value="ECO:0007669"/>
    <property type="project" value="TreeGrafter"/>
</dbReference>
<dbReference type="Pfam" id="PF07690">
    <property type="entry name" value="MFS_1"/>
    <property type="match status" value="1"/>
</dbReference>
<feature type="transmembrane region" description="Helical" evidence="2">
    <location>
        <begin position="33"/>
        <end position="52"/>
    </location>
</feature>
<feature type="compositionally biased region" description="Polar residues" evidence="1">
    <location>
        <begin position="1"/>
        <end position="17"/>
    </location>
</feature>
<feature type="transmembrane region" description="Helical" evidence="2">
    <location>
        <begin position="98"/>
        <end position="118"/>
    </location>
</feature>
<accession>A0A6F9DH20</accession>
<keyword evidence="2" id="KW-0472">Membrane</keyword>
<feature type="region of interest" description="Disordered" evidence="1">
    <location>
        <begin position="1"/>
        <end position="25"/>
    </location>
</feature>
<feature type="transmembrane region" description="Helical" evidence="2">
    <location>
        <begin position="389"/>
        <end position="412"/>
    </location>
</feature>
<dbReference type="Gene3D" id="1.20.1250.20">
    <property type="entry name" value="MFS general substrate transporter like domains"/>
    <property type="match status" value="2"/>
</dbReference>
<dbReference type="SUPFAM" id="SSF103473">
    <property type="entry name" value="MFS general substrate transporter"/>
    <property type="match status" value="1"/>
</dbReference>
<evidence type="ECO:0000256" key="1">
    <source>
        <dbReference type="SAM" id="MobiDB-lite"/>
    </source>
</evidence>
<dbReference type="PANTHER" id="PTHR11360:SF316">
    <property type="entry name" value="MONOCARBOXYLATE TRANSPORTER 12-LIKE"/>
    <property type="match status" value="1"/>
</dbReference>
<feature type="transmembrane region" description="Helical" evidence="2">
    <location>
        <begin position="192"/>
        <end position="210"/>
    </location>
</feature>
<name>A0A6F9DH20_9ASCI</name>